<organism evidence="3">
    <name type="scientific">Cyprinus carpio</name>
    <name type="common">Common carp</name>
    <dbReference type="NCBI Taxonomy" id="7962"/>
    <lineage>
        <taxon>Eukaryota</taxon>
        <taxon>Metazoa</taxon>
        <taxon>Chordata</taxon>
        <taxon>Craniata</taxon>
        <taxon>Vertebrata</taxon>
        <taxon>Euteleostomi</taxon>
        <taxon>Actinopterygii</taxon>
        <taxon>Neopterygii</taxon>
        <taxon>Teleostei</taxon>
        <taxon>Ostariophysi</taxon>
        <taxon>Cypriniformes</taxon>
        <taxon>Cyprinidae</taxon>
        <taxon>Cyprininae</taxon>
        <taxon>Cyprinus</taxon>
    </lineage>
</organism>
<name>A0A9Q9VPP3_CYPCA</name>
<keyword evidence="1" id="KW-0802">TPR repeat</keyword>
<dbReference type="OrthoDB" id="433738at2759"/>
<feature type="repeat" description="TPR" evidence="1">
    <location>
        <begin position="345"/>
        <end position="378"/>
    </location>
</feature>
<evidence type="ECO:0000313" key="3">
    <source>
        <dbReference type="RefSeq" id="XP_042568910.1"/>
    </source>
</evidence>
<dbReference type="InterPro" id="IPR050754">
    <property type="entry name" value="FKBP4/5/8-like"/>
</dbReference>
<sequence length="408" mass="45139">MEETDYSEIFAVEEESDSDTTSTEVGLLKRIVMTTVRVPGIPRETSWVSACPGGLWEVRRRWLGERQRGDLTPMMGSLCKIKVRRSTVTEGETQHTASQEQESTASVDSGEQATSYPRSQDSVLQLPLAEWCLLRMGEGQCDITEGCLEGMRAGEMCEFTISAWNAENSKGAGSDANGTQTENTTGQGSSRQSDCFTLQLHSFTPGQESWQMTPGEKWAWVLSHKQRGGQRFGKGDIWGAADCYCRAVKLAITLNGKTRKKPVDEASKEGVDEEEDDDDEEASTPCFDKENEQAGADISIPTEEEYKTVKAELHCNLSLCQLKLGQLGKSRDSSIKATELNPKSTKAWYRLGQACLQLGELEESRMAFGKILELQPDSASARTALKQVNSRLKDLDSKLGQRLSKMFN</sequence>
<feature type="compositionally biased region" description="Acidic residues" evidence="2">
    <location>
        <begin position="271"/>
        <end position="282"/>
    </location>
</feature>
<evidence type="ECO:0000256" key="2">
    <source>
        <dbReference type="SAM" id="MobiDB-lite"/>
    </source>
</evidence>
<reference evidence="3" key="1">
    <citation type="submission" date="2025-08" db="UniProtKB">
        <authorList>
            <consortium name="RefSeq"/>
        </authorList>
    </citation>
    <scope>IDENTIFICATION</scope>
    <source>
        <tissue evidence="3">Muscle</tissue>
    </source>
</reference>
<feature type="region of interest" description="Disordered" evidence="2">
    <location>
        <begin position="259"/>
        <end position="300"/>
    </location>
</feature>
<feature type="region of interest" description="Disordered" evidence="2">
    <location>
        <begin position="168"/>
        <end position="192"/>
    </location>
</feature>
<feature type="region of interest" description="Disordered" evidence="2">
    <location>
        <begin position="89"/>
        <end position="119"/>
    </location>
</feature>
<dbReference type="GeneID" id="109111072"/>
<dbReference type="Pfam" id="PF13181">
    <property type="entry name" value="TPR_8"/>
    <property type="match status" value="2"/>
</dbReference>
<dbReference type="AlphaFoldDB" id="A0A9Q9VPP3"/>
<gene>
    <name evidence="3" type="primary">LOC109111072</name>
</gene>
<protein>
    <submittedName>
        <fullName evidence="3">FK506-binding protein-like isoform X1</fullName>
    </submittedName>
</protein>
<feature type="compositionally biased region" description="Basic and acidic residues" evidence="2">
    <location>
        <begin position="261"/>
        <end position="270"/>
    </location>
</feature>
<evidence type="ECO:0000256" key="1">
    <source>
        <dbReference type="PROSITE-ProRule" id="PRU00339"/>
    </source>
</evidence>
<dbReference type="Proteomes" id="UP001155660">
    <property type="component" value="Chromosome A23"/>
</dbReference>
<dbReference type="SMART" id="SM00028">
    <property type="entry name" value="TPR"/>
    <property type="match status" value="3"/>
</dbReference>
<dbReference type="PROSITE" id="PS50005">
    <property type="entry name" value="TPR"/>
    <property type="match status" value="1"/>
</dbReference>
<proteinExistence type="predicted"/>
<dbReference type="Gene3D" id="1.25.40.10">
    <property type="entry name" value="Tetratricopeptide repeat domain"/>
    <property type="match status" value="1"/>
</dbReference>
<dbReference type="SUPFAM" id="SSF48452">
    <property type="entry name" value="TPR-like"/>
    <property type="match status" value="1"/>
</dbReference>
<dbReference type="KEGG" id="ccar:109111072"/>
<dbReference type="PANTHER" id="PTHR46512:SF10">
    <property type="entry name" value="FK506-BINDING PROTEIN-LIKE"/>
    <property type="match status" value="1"/>
</dbReference>
<dbReference type="InterPro" id="IPR011990">
    <property type="entry name" value="TPR-like_helical_dom_sf"/>
</dbReference>
<dbReference type="RefSeq" id="XP_042568910.1">
    <property type="nucleotide sequence ID" value="XM_042712976.1"/>
</dbReference>
<dbReference type="InterPro" id="IPR019734">
    <property type="entry name" value="TPR_rpt"/>
</dbReference>
<feature type="compositionally biased region" description="Low complexity" evidence="2">
    <location>
        <begin position="177"/>
        <end position="188"/>
    </location>
</feature>
<accession>A0A9Q9VPP3</accession>
<dbReference type="PANTHER" id="PTHR46512">
    <property type="entry name" value="PEPTIDYLPROLYL ISOMERASE"/>
    <property type="match status" value="1"/>
</dbReference>